<evidence type="ECO:0000259" key="1">
    <source>
        <dbReference type="SMART" id="SM00834"/>
    </source>
</evidence>
<dbReference type="EMBL" id="VIGC01000022">
    <property type="protein sequence ID" value="TQE94585.1"/>
    <property type="molecule type" value="Genomic_DNA"/>
</dbReference>
<dbReference type="Pfam" id="PF09723">
    <property type="entry name" value="Zn_ribbon_8"/>
    <property type="match status" value="1"/>
</dbReference>
<feature type="domain" description="Putative regulatory protein FmdB zinc ribbon" evidence="1">
    <location>
        <begin position="1"/>
        <end position="43"/>
    </location>
</feature>
<dbReference type="OrthoDB" id="9813321at2"/>
<gene>
    <name evidence="2" type="ORF">FKZ61_16010</name>
</gene>
<comment type="caution">
    <text evidence="2">The sequence shown here is derived from an EMBL/GenBank/DDBJ whole genome shotgun (WGS) entry which is preliminary data.</text>
</comment>
<proteinExistence type="predicted"/>
<dbReference type="SMART" id="SM00834">
    <property type="entry name" value="CxxC_CXXC_SSSS"/>
    <property type="match status" value="1"/>
</dbReference>
<evidence type="ECO:0000313" key="3">
    <source>
        <dbReference type="Proteomes" id="UP000317371"/>
    </source>
</evidence>
<protein>
    <submittedName>
        <fullName evidence="2">Zinc ribbon domain-containing protein</fullName>
    </submittedName>
</protein>
<reference evidence="2 3" key="1">
    <citation type="submission" date="2019-06" db="EMBL/GenBank/DDBJ databases">
        <title>Genome sequence of Litorilinea aerophila BAA-2444.</title>
        <authorList>
            <person name="Maclea K.S."/>
            <person name="Maurais E.G."/>
            <person name="Iannazzi L.C."/>
        </authorList>
    </citation>
    <scope>NUCLEOTIDE SEQUENCE [LARGE SCALE GENOMIC DNA]</scope>
    <source>
        <strain evidence="2 3">ATCC BAA-2444</strain>
    </source>
</reference>
<dbReference type="InParanoid" id="A0A540VCU4"/>
<keyword evidence="3" id="KW-1185">Reference proteome</keyword>
<name>A0A540VCU4_9CHLR</name>
<organism evidence="2 3">
    <name type="scientific">Litorilinea aerophila</name>
    <dbReference type="NCBI Taxonomy" id="1204385"/>
    <lineage>
        <taxon>Bacteria</taxon>
        <taxon>Bacillati</taxon>
        <taxon>Chloroflexota</taxon>
        <taxon>Caldilineae</taxon>
        <taxon>Caldilineales</taxon>
        <taxon>Caldilineaceae</taxon>
        <taxon>Litorilinea</taxon>
    </lineage>
</organism>
<accession>A0A540VCU4</accession>
<dbReference type="NCBIfam" id="TIGR02605">
    <property type="entry name" value="CxxC_CxxC_SSSS"/>
    <property type="match status" value="1"/>
</dbReference>
<dbReference type="RefSeq" id="WP_141611156.1">
    <property type="nucleotide sequence ID" value="NZ_VIGC02000022.1"/>
</dbReference>
<evidence type="ECO:0000313" key="2">
    <source>
        <dbReference type="EMBL" id="TQE94585.1"/>
    </source>
</evidence>
<sequence length="75" mass="7675">MPLYEYFCPECNTTFESLRPSSMADAPVACPHCARESSQRILSLFASSVKASGEGGLQPVGVGGGCCGGGTCGCH</sequence>
<dbReference type="InterPro" id="IPR013429">
    <property type="entry name" value="Regulatory_FmdB_Zinc_ribbon"/>
</dbReference>
<dbReference type="AlphaFoldDB" id="A0A540VCU4"/>
<dbReference type="Proteomes" id="UP000317371">
    <property type="component" value="Unassembled WGS sequence"/>
</dbReference>